<evidence type="ECO:0000256" key="12">
    <source>
        <dbReference type="ARBA" id="ARBA00023306"/>
    </source>
</evidence>
<evidence type="ECO:0000256" key="2">
    <source>
        <dbReference type="ARBA" id="ARBA00006474"/>
    </source>
</evidence>
<comment type="function">
    <text evidence="13">Essential cell division protein that coordinates cell division and chromosome segregation. The N-terminus is involved in assembly of the cell-division machinery. The C-terminus functions as a DNA motor that moves dsDNA in an ATP-dependent manner towards the dif recombination site, which is located within the replication terminus region. Required for activation of the Xer recombinase, allowing activation of chromosome unlinking by recombination.</text>
</comment>
<dbReference type="InterPro" id="IPR025199">
    <property type="entry name" value="FtsK_4TM"/>
</dbReference>
<dbReference type="InterPro" id="IPR036388">
    <property type="entry name" value="WH-like_DNA-bd_sf"/>
</dbReference>
<evidence type="ECO:0000256" key="14">
    <source>
        <dbReference type="ARBA" id="ARBA00025923"/>
    </source>
</evidence>
<evidence type="ECO:0000256" key="3">
    <source>
        <dbReference type="ARBA" id="ARBA00022475"/>
    </source>
</evidence>
<dbReference type="RefSeq" id="WP_099082985.1">
    <property type="nucleotide sequence ID" value="NZ_AWQQ01000049.1"/>
</dbReference>
<evidence type="ECO:0000256" key="15">
    <source>
        <dbReference type="PROSITE-ProRule" id="PRU00289"/>
    </source>
</evidence>
<dbReference type="Pfam" id="PF01580">
    <property type="entry name" value="FtsK_SpoIIIE"/>
    <property type="match status" value="1"/>
</dbReference>
<feature type="transmembrane region" description="Helical" evidence="17">
    <location>
        <begin position="12"/>
        <end position="31"/>
    </location>
</feature>
<keyword evidence="3" id="KW-1003">Cell membrane</keyword>
<gene>
    <name evidence="19" type="ORF">P378_09870</name>
</gene>
<dbReference type="SMART" id="SM00382">
    <property type="entry name" value="AAA"/>
    <property type="match status" value="1"/>
</dbReference>
<evidence type="ECO:0000256" key="11">
    <source>
        <dbReference type="ARBA" id="ARBA00023136"/>
    </source>
</evidence>
<dbReference type="EMBL" id="AWQQ01000049">
    <property type="protein sequence ID" value="PHJ38465.1"/>
    <property type="molecule type" value="Genomic_DNA"/>
</dbReference>
<comment type="caution">
    <text evidence="19">The sequence shown here is derived from an EMBL/GenBank/DDBJ whole genome shotgun (WGS) entry which is preliminary data.</text>
</comment>
<dbReference type="AlphaFoldDB" id="A0A2C6MFL8"/>
<comment type="subunit">
    <text evidence="14">Homohexamer. Forms a ring that surrounds DNA.</text>
</comment>
<dbReference type="SUPFAM" id="SSF46785">
    <property type="entry name" value="Winged helix' DNA-binding domain"/>
    <property type="match status" value="1"/>
</dbReference>
<feature type="domain" description="FtsK" evidence="18">
    <location>
        <begin position="421"/>
        <end position="615"/>
    </location>
</feature>
<feature type="region of interest" description="Disordered" evidence="16">
    <location>
        <begin position="233"/>
        <end position="254"/>
    </location>
</feature>
<feature type="transmembrane region" description="Helical" evidence="17">
    <location>
        <begin position="146"/>
        <end position="168"/>
    </location>
</feature>
<dbReference type="InterPro" id="IPR027417">
    <property type="entry name" value="P-loop_NTPase"/>
</dbReference>
<keyword evidence="4 19" id="KW-0132">Cell division</keyword>
<keyword evidence="8 15" id="KW-0067">ATP-binding</keyword>
<dbReference type="InterPro" id="IPR050206">
    <property type="entry name" value="FtsK/SpoIIIE/SftA"/>
</dbReference>
<dbReference type="Proteomes" id="UP000222564">
    <property type="component" value="Unassembled WGS sequence"/>
</dbReference>
<evidence type="ECO:0000256" key="1">
    <source>
        <dbReference type="ARBA" id="ARBA00004651"/>
    </source>
</evidence>
<dbReference type="PANTHER" id="PTHR22683">
    <property type="entry name" value="SPORULATION PROTEIN RELATED"/>
    <property type="match status" value="1"/>
</dbReference>
<evidence type="ECO:0000256" key="4">
    <source>
        <dbReference type="ARBA" id="ARBA00022618"/>
    </source>
</evidence>
<evidence type="ECO:0000256" key="5">
    <source>
        <dbReference type="ARBA" id="ARBA00022692"/>
    </source>
</evidence>
<evidence type="ECO:0000256" key="16">
    <source>
        <dbReference type="SAM" id="MobiDB-lite"/>
    </source>
</evidence>
<dbReference type="SUPFAM" id="SSF52540">
    <property type="entry name" value="P-loop containing nucleoside triphosphate hydrolases"/>
    <property type="match status" value="1"/>
</dbReference>
<keyword evidence="9 17" id="KW-1133">Transmembrane helix</keyword>
<evidence type="ECO:0000259" key="18">
    <source>
        <dbReference type="PROSITE" id="PS50901"/>
    </source>
</evidence>
<evidence type="ECO:0000256" key="7">
    <source>
        <dbReference type="ARBA" id="ARBA00022829"/>
    </source>
</evidence>
<dbReference type="Gene3D" id="3.30.980.40">
    <property type="match status" value="1"/>
</dbReference>
<feature type="transmembrane region" description="Helical" evidence="17">
    <location>
        <begin position="83"/>
        <end position="103"/>
    </location>
</feature>
<accession>A0A2C6MFL8</accession>
<dbReference type="GO" id="GO:0051301">
    <property type="term" value="P:cell division"/>
    <property type="evidence" value="ECO:0007669"/>
    <property type="project" value="UniProtKB-KW"/>
</dbReference>
<comment type="subcellular location">
    <subcellularLocation>
        <location evidence="1">Cell membrane</location>
        <topology evidence="1">Multi-pass membrane protein</topology>
    </subcellularLocation>
</comment>
<dbReference type="PROSITE" id="PS50901">
    <property type="entry name" value="FTSK"/>
    <property type="match status" value="1"/>
</dbReference>
<dbReference type="GO" id="GO:0003677">
    <property type="term" value="F:DNA binding"/>
    <property type="evidence" value="ECO:0007669"/>
    <property type="project" value="UniProtKB-KW"/>
</dbReference>
<keyword evidence="5 17" id="KW-0812">Transmembrane</keyword>
<dbReference type="SMART" id="SM00843">
    <property type="entry name" value="Ftsk_gamma"/>
    <property type="match status" value="1"/>
</dbReference>
<evidence type="ECO:0000313" key="20">
    <source>
        <dbReference type="Proteomes" id="UP000222564"/>
    </source>
</evidence>
<comment type="similarity">
    <text evidence="2">Belongs to the FtsK/SpoIIIE/SftA family.</text>
</comment>
<keyword evidence="11 17" id="KW-0472">Membrane</keyword>
<reference evidence="19 20" key="1">
    <citation type="submission" date="2013-09" db="EMBL/GenBank/DDBJ databases">
        <title>Biodegradation of hydrocarbons in the deep terrestrial subsurface : characterization of a microbial consortium composed of two Desulfotomaculum species originating from a deep geological formation.</title>
        <authorList>
            <person name="Aullo T."/>
            <person name="Berlendis S."/>
            <person name="Lascourreges J.-F."/>
            <person name="Dessort D."/>
            <person name="Saint-Laurent S."/>
            <person name="Schraauwers B."/>
            <person name="Mas J."/>
            <person name="Magot M."/>
            <person name="Ranchou-Peyruse A."/>
        </authorList>
    </citation>
    <scope>NUCLEOTIDE SEQUENCE [LARGE SCALE GENOMIC DNA]</scope>
    <source>
        <strain evidence="19 20">Bs107</strain>
    </source>
</reference>
<dbReference type="GO" id="GO:0005886">
    <property type="term" value="C:plasma membrane"/>
    <property type="evidence" value="ECO:0007669"/>
    <property type="project" value="UniProtKB-SubCell"/>
</dbReference>
<proteinExistence type="inferred from homology"/>
<evidence type="ECO:0000256" key="13">
    <source>
        <dbReference type="ARBA" id="ARBA00024986"/>
    </source>
</evidence>
<feature type="transmembrane region" description="Helical" evidence="17">
    <location>
        <begin position="51"/>
        <end position="71"/>
    </location>
</feature>
<evidence type="ECO:0000313" key="19">
    <source>
        <dbReference type="EMBL" id="PHJ38465.1"/>
    </source>
</evidence>
<evidence type="ECO:0000256" key="17">
    <source>
        <dbReference type="SAM" id="Phobius"/>
    </source>
</evidence>
<organism evidence="19 20">
    <name type="scientific">Desulforamulus profundi</name>
    <dbReference type="NCBI Taxonomy" id="1383067"/>
    <lineage>
        <taxon>Bacteria</taxon>
        <taxon>Bacillati</taxon>
        <taxon>Bacillota</taxon>
        <taxon>Clostridia</taxon>
        <taxon>Eubacteriales</taxon>
        <taxon>Peptococcaceae</taxon>
        <taxon>Desulforamulus</taxon>
    </lineage>
</organism>
<dbReference type="Gene3D" id="1.10.10.10">
    <property type="entry name" value="Winged helix-like DNA-binding domain superfamily/Winged helix DNA-binding domain"/>
    <property type="match status" value="1"/>
</dbReference>
<evidence type="ECO:0000256" key="9">
    <source>
        <dbReference type="ARBA" id="ARBA00022989"/>
    </source>
</evidence>
<feature type="binding site" evidence="15">
    <location>
        <begin position="438"/>
        <end position="445"/>
    </location>
    <ligand>
        <name>ATP</name>
        <dbReference type="ChEBI" id="CHEBI:30616"/>
    </ligand>
</feature>
<keyword evidence="6 15" id="KW-0547">Nucleotide-binding</keyword>
<evidence type="ECO:0000256" key="10">
    <source>
        <dbReference type="ARBA" id="ARBA00023125"/>
    </source>
</evidence>
<dbReference type="Pfam" id="PF13491">
    <property type="entry name" value="FtsK_4TM"/>
    <property type="match status" value="1"/>
</dbReference>
<keyword evidence="10" id="KW-0238">DNA-binding</keyword>
<dbReference type="Pfam" id="PF09397">
    <property type="entry name" value="FtsK_gamma"/>
    <property type="match status" value="1"/>
</dbReference>
<sequence>MDILRKLKDDLKYEIFGIILISISVLGFISFANTPLGAVGGFVGRVLKGMFGTFGGIVLMAFLGLFGIKLIVDRSRTPVNIKVYGAVLLFLIILTVLSLMVPLKATFSEVLMGIMDESTASQGGGLLGSMIAFLLIQSFGKAGTYILLTSGFVVALLLMTNISMAALAQKTTAKAKDCFSSTGKRLNDFLFTEVEEGDSTGNQSQHGNVTPVIINTSQDHILYMDSELDKYEEKDDPERTGPINLTCDGKPRTAGPVKQTVLDEQEETPNSSYTQLSLQDVSHFKLPPLTLLSRPLKSNKNISSARDITDNIAKLEETLENFGIKAKVTQVSRGPAITRYEIQPPAGVKVSRIVSLADDIALSMAAPDVRIEAPIPGKAALGIEVPNREISMVHLRDLLESKEFTGAPSRLTVALGKDIAGTPILADLTKMPHLLIAGATGAGKSVCINTLISSILFKSTPDEVKFLMIDPKMVELATYNGIPHLVSPVVTNPKKAATTLRWAVREMERRYELFAKAGVRDIARYNNLFNDKEPGQGQKPLPLMVVIIDELADLMMVAPADVEDAICRLAQMARAAGIHLVVATQRPSVDVITGLIKANIPSRISFAVSSQVDSRTILDMAGAEKLLGKGDMLFFPVGAPKPIRVQGAYLSDREVEDLVNFLKKQSEPVYDDSVAKEEPKEQETQEAEDELLPEAVKILIETGHASISMLQRRLHIGYARAARLIDIMEKKGIVGGYEGSKPRAILMTMEQYLQTFKGK</sequence>
<dbReference type="InterPro" id="IPR002543">
    <property type="entry name" value="FtsK_dom"/>
</dbReference>
<dbReference type="GO" id="GO:0007059">
    <property type="term" value="P:chromosome segregation"/>
    <property type="evidence" value="ECO:0007669"/>
    <property type="project" value="UniProtKB-KW"/>
</dbReference>
<keyword evidence="12" id="KW-0131">Cell cycle</keyword>
<keyword evidence="20" id="KW-1185">Reference proteome</keyword>
<dbReference type="PANTHER" id="PTHR22683:SF41">
    <property type="entry name" value="DNA TRANSLOCASE FTSK"/>
    <property type="match status" value="1"/>
</dbReference>
<feature type="transmembrane region" description="Helical" evidence="17">
    <location>
        <begin position="123"/>
        <end position="139"/>
    </location>
</feature>
<evidence type="ECO:0000256" key="6">
    <source>
        <dbReference type="ARBA" id="ARBA00022741"/>
    </source>
</evidence>
<dbReference type="Pfam" id="PF17854">
    <property type="entry name" value="FtsK_alpha"/>
    <property type="match status" value="1"/>
</dbReference>
<dbReference type="InterPro" id="IPR036390">
    <property type="entry name" value="WH_DNA-bd_sf"/>
</dbReference>
<protein>
    <submittedName>
        <fullName evidence="19">Cell division protein FtsK</fullName>
    </submittedName>
</protein>
<name>A0A2C6MFL8_9FIRM</name>
<dbReference type="InterPro" id="IPR018541">
    <property type="entry name" value="Ftsk_gamma"/>
</dbReference>
<evidence type="ECO:0000256" key="8">
    <source>
        <dbReference type="ARBA" id="ARBA00022840"/>
    </source>
</evidence>
<dbReference type="OrthoDB" id="9807790at2"/>
<dbReference type="GO" id="GO:0005524">
    <property type="term" value="F:ATP binding"/>
    <property type="evidence" value="ECO:0007669"/>
    <property type="project" value="UniProtKB-UniRule"/>
</dbReference>
<dbReference type="InterPro" id="IPR041027">
    <property type="entry name" value="FtsK_alpha"/>
</dbReference>
<dbReference type="Gene3D" id="3.40.50.300">
    <property type="entry name" value="P-loop containing nucleotide triphosphate hydrolases"/>
    <property type="match status" value="1"/>
</dbReference>
<dbReference type="InterPro" id="IPR003593">
    <property type="entry name" value="AAA+_ATPase"/>
</dbReference>
<keyword evidence="7" id="KW-0159">Chromosome partition</keyword>